<feature type="compositionally biased region" description="Acidic residues" evidence="1">
    <location>
        <begin position="256"/>
        <end position="273"/>
    </location>
</feature>
<keyword evidence="5" id="KW-1185">Reference proteome</keyword>
<proteinExistence type="predicted"/>
<organism evidence="4 5">
    <name type="scientific">Tritrichomonas foetus</name>
    <dbReference type="NCBI Taxonomy" id="1144522"/>
    <lineage>
        <taxon>Eukaryota</taxon>
        <taxon>Metamonada</taxon>
        <taxon>Parabasalia</taxon>
        <taxon>Tritrichomonadida</taxon>
        <taxon>Tritrichomonadidae</taxon>
        <taxon>Tritrichomonas</taxon>
    </lineage>
</organism>
<dbReference type="RefSeq" id="XP_068367753.1">
    <property type="nucleotide sequence ID" value="XM_068498082.1"/>
</dbReference>
<feature type="signal peptide" evidence="3">
    <location>
        <begin position="1"/>
        <end position="20"/>
    </location>
</feature>
<evidence type="ECO:0000256" key="3">
    <source>
        <dbReference type="SAM" id="SignalP"/>
    </source>
</evidence>
<keyword evidence="3" id="KW-0732">Signal</keyword>
<dbReference type="GeneID" id="94832786"/>
<name>A0A1J4KTJ3_9EUKA</name>
<keyword evidence="2" id="KW-0812">Transmembrane</keyword>
<feature type="transmembrane region" description="Helical" evidence="2">
    <location>
        <begin position="209"/>
        <end position="230"/>
    </location>
</feature>
<dbReference type="Proteomes" id="UP000179807">
    <property type="component" value="Unassembled WGS sequence"/>
</dbReference>
<evidence type="ECO:0000256" key="1">
    <source>
        <dbReference type="SAM" id="MobiDB-lite"/>
    </source>
</evidence>
<accession>A0A1J4KTJ3</accession>
<gene>
    <name evidence="4" type="ORF">TRFO_14898</name>
</gene>
<dbReference type="VEuPathDB" id="TrichDB:TRFO_14898"/>
<feature type="region of interest" description="Disordered" evidence="1">
    <location>
        <begin position="240"/>
        <end position="292"/>
    </location>
</feature>
<keyword evidence="2" id="KW-1133">Transmembrane helix</keyword>
<keyword evidence="2" id="KW-0472">Membrane</keyword>
<evidence type="ECO:0000313" key="5">
    <source>
        <dbReference type="Proteomes" id="UP000179807"/>
    </source>
</evidence>
<feature type="chain" id="PRO_5012543225" evidence="3">
    <location>
        <begin position="21"/>
        <end position="292"/>
    </location>
</feature>
<dbReference type="EMBL" id="MLAK01000335">
    <property type="protein sequence ID" value="OHT14617.1"/>
    <property type="molecule type" value="Genomic_DNA"/>
</dbReference>
<reference evidence="4" key="1">
    <citation type="submission" date="2016-10" db="EMBL/GenBank/DDBJ databases">
        <authorList>
            <person name="Benchimol M."/>
            <person name="Almeida L.G."/>
            <person name="Vasconcelos A.T."/>
            <person name="Perreira-Neves A."/>
            <person name="Rosa I.A."/>
            <person name="Tasca T."/>
            <person name="Bogo M.R."/>
            <person name="de Souza W."/>
        </authorList>
    </citation>
    <scope>NUCLEOTIDE SEQUENCE [LARGE SCALE GENOMIC DNA]</scope>
    <source>
        <strain evidence="4">K</strain>
    </source>
</reference>
<sequence length="292" mass="34018">MQLFLLFTFSLSLTTREVFQGEWDVYSGTSLEFTPVILYSFEFHTSQTSHNLIATVWRSNDAVKIKESDETEDPRIAEFELIFNDDLHGQISYNNQLFPFVFTESNSNINEVRLDATIKVPSKFELSISILNQNVVEILFKPEISSQENQQDDYDISFACFRTQKTEIVDISPEFKKVLKASTENMTLVEKVVYYINEIYFLYKKYEPIVNTVLLVLFAQTIFIILAIFIRSICCGRKNKPQPTQREDDSVGQNEGENENDEGENENEEEDEKEKEPKVVEINKEEEEENEE</sequence>
<protein>
    <submittedName>
        <fullName evidence="4">Uncharacterized protein</fullName>
    </submittedName>
</protein>
<feature type="compositionally biased region" description="Basic and acidic residues" evidence="1">
    <location>
        <begin position="274"/>
        <end position="283"/>
    </location>
</feature>
<dbReference type="AlphaFoldDB" id="A0A1J4KTJ3"/>
<evidence type="ECO:0000256" key="2">
    <source>
        <dbReference type="SAM" id="Phobius"/>
    </source>
</evidence>
<comment type="caution">
    <text evidence="4">The sequence shown here is derived from an EMBL/GenBank/DDBJ whole genome shotgun (WGS) entry which is preliminary data.</text>
</comment>
<evidence type="ECO:0000313" key="4">
    <source>
        <dbReference type="EMBL" id="OHT14617.1"/>
    </source>
</evidence>